<keyword evidence="5" id="KW-0539">Nucleus</keyword>
<feature type="compositionally biased region" description="Basic and acidic residues" evidence="6">
    <location>
        <begin position="289"/>
        <end position="304"/>
    </location>
</feature>
<feature type="region of interest" description="Disordered" evidence="6">
    <location>
        <begin position="287"/>
        <end position="325"/>
    </location>
</feature>
<keyword evidence="3" id="KW-0238">DNA-binding</keyword>
<evidence type="ECO:0000256" key="5">
    <source>
        <dbReference type="ARBA" id="ARBA00023242"/>
    </source>
</evidence>
<keyword evidence="4" id="KW-0804">Transcription</keyword>
<dbReference type="PANTHER" id="PTHR31391:SF167">
    <property type="entry name" value="TF-B3 DOMAIN-CONTAINING PROTEIN"/>
    <property type="match status" value="1"/>
</dbReference>
<feature type="compositionally biased region" description="Polar residues" evidence="6">
    <location>
        <begin position="63"/>
        <end position="91"/>
    </location>
</feature>
<dbReference type="CDD" id="cd10017">
    <property type="entry name" value="B3_DNA"/>
    <property type="match status" value="2"/>
</dbReference>
<feature type="domain" description="TF-B3" evidence="7">
    <location>
        <begin position="360"/>
        <end position="452"/>
    </location>
</feature>
<dbReference type="InterPro" id="IPR015300">
    <property type="entry name" value="DNA-bd_pseudobarrel_sf"/>
</dbReference>
<organism evidence="8 9">
    <name type="scientific">Urochloa decumbens</name>
    <dbReference type="NCBI Taxonomy" id="240449"/>
    <lineage>
        <taxon>Eukaryota</taxon>
        <taxon>Viridiplantae</taxon>
        <taxon>Streptophyta</taxon>
        <taxon>Embryophyta</taxon>
        <taxon>Tracheophyta</taxon>
        <taxon>Spermatophyta</taxon>
        <taxon>Magnoliopsida</taxon>
        <taxon>Liliopsida</taxon>
        <taxon>Poales</taxon>
        <taxon>Poaceae</taxon>
        <taxon>PACMAD clade</taxon>
        <taxon>Panicoideae</taxon>
        <taxon>Panicodae</taxon>
        <taxon>Paniceae</taxon>
        <taxon>Melinidinae</taxon>
        <taxon>Urochloa</taxon>
    </lineage>
</organism>
<sequence>MAGPDCWKNMSCSCCKTYLDHLDEKMKGFFTHTNSNSKHGMTIIQIFGSPCCGKDSSCAGTKSTSNVREGSANSVPTLSSSHNGATYSTASERPRGHRGSSSHHNKMAKKPVASSLYEESGEDSLSGDESTQSDHVKAVSELNYILSGRCYLTAEQEEKIAALVKKIQSEIPVLVAQLKKSNVKRINPNLVISKGYAAEHLPQKSQMITLERPGGKKWHPRLHVRPNGRGYMLTTHWPSFVLDNHLRANDICIFQPTTSEKGFKMMVHLLRESSTWSLGRHANGLNSHVKKELTSTVDVHEKSSRKNSQSSDRHERVLTDSGRPSKPPLYVALGCTCLTPAQEKIVKERVTAIKPEAPIFVVTIDKNTVGCDDAFIIDFSNAAQYLPDGKQVLTLRRRSRVWRTNLHNRLMLATGEWREFARDSRLEEGDLCLFEPMKKERLAMVVHTIRRDQYT</sequence>
<evidence type="ECO:0000256" key="2">
    <source>
        <dbReference type="ARBA" id="ARBA00023015"/>
    </source>
</evidence>
<evidence type="ECO:0000313" key="8">
    <source>
        <dbReference type="EMBL" id="CAL4926264.1"/>
    </source>
</evidence>
<feature type="domain" description="TF-B3" evidence="7">
    <location>
        <begin position="175"/>
        <end position="273"/>
    </location>
</feature>
<gene>
    <name evidence="8" type="ORF">URODEC1_LOCUS23808</name>
</gene>
<dbReference type="GO" id="GO:0005634">
    <property type="term" value="C:nucleus"/>
    <property type="evidence" value="ECO:0007669"/>
    <property type="project" value="UniProtKB-SubCell"/>
</dbReference>
<feature type="region of interest" description="Disordered" evidence="6">
    <location>
        <begin position="63"/>
        <end position="133"/>
    </location>
</feature>
<feature type="compositionally biased region" description="Basic residues" evidence="6">
    <location>
        <begin position="95"/>
        <end position="109"/>
    </location>
</feature>
<dbReference type="SUPFAM" id="SSF101936">
    <property type="entry name" value="DNA-binding pseudobarrel domain"/>
    <property type="match status" value="2"/>
</dbReference>
<dbReference type="Pfam" id="PF02362">
    <property type="entry name" value="B3"/>
    <property type="match status" value="2"/>
</dbReference>
<dbReference type="AlphaFoldDB" id="A0ABC8XJI3"/>
<accession>A0ABC8XJI3</accession>
<dbReference type="GO" id="GO:0003677">
    <property type="term" value="F:DNA binding"/>
    <property type="evidence" value="ECO:0007669"/>
    <property type="project" value="UniProtKB-KW"/>
</dbReference>
<dbReference type="PROSITE" id="PS50863">
    <property type="entry name" value="B3"/>
    <property type="match status" value="2"/>
</dbReference>
<evidence type="ECO:0000256" key="3">
    <source>
        <dbReference type="ARBA" id="ARBA00023125"/>
    </source>
</evidence>
<evidence type="ECO:0000256" key="4">
    <source>
        <dbReference type="ARBA" id="ARBA00023163"/>
    </source>
</evidence>
<dbReference type="SMART" id="SM01019">
    <property type="entry name" value="B3"/>
    <property type="match status" value="2"/>
</dbReference>
<dbReference type="InterPro" id="IPR044837">
    <property type="entry name" value="REM16-like"/>
</dbReference>
<evidence type="ECO:0000256" key="1">
    <source>
        <dbReference type="ARBA" id="ARBA00004123"/>
    </source>
</evidence>
<dbReference type="EMBL" id="OZ075124">
    <property type="protein sequence ID" value="CAL4926264.1"/>
    <property type="molecule type" value="Genomic_DNA"/>
</dbReference>
<evidence type="ECO:0000256" key="6">
    <source>
        <dbReference type="SAM" id="MobiDB-lite"/>
    </source>
</evidence>
<dbReference type="Gene3D" id="2.40.330.10">
    <property type="entry name" value="DNA-binding pseudobarrel domain"/>
    <property type="match status" value="2"/>
</dbReference>
<keyword evidence="2" id="KW-0805">Transcription regulation</keyword>
<dbReference type="InterPro" id="IPR003340">
    <property type="entry name" value="B3_DNA-bd"/>
</dbReference>
<reference evidence="8 9" key="2">
    <citation type="submission" date="2024-10" db="EMBL/GenBank/DDBJ databases">
        <authorList>
            <person name="Ryan C."/>
        </authorList>
    </citation>
    <scope>NUCLEOTIDE SEQUENCE [LARGE SCALE GENOMIC DNA]</scope>
</reference>
<keyword evidence="9" id="KW-1185">Reference proteome</keyword>
<evidence type="ECO:0000259" key="7">
    <source>
        <dbReference type="PROSITE" id="PS50863"/>
    </source>
</evidence>
<comment type="subcellular location">
    <subcellularLocation>
        <location evidence="1">Nucleus</location>
    </subcellularLocation>
</comment>
<evidence type="ECO:0000313" key="9">
    <source>
        <dbReference type="Proteomes" id="UP001497457"/>
    </source>
</evidence>
<name>A0ABC8XJI3_9POAL</name>
<proteinExistence type="predicted"/>
<dbReference type="Proteomes" id="UP001497457">
    <property type="component" value="Chromosome 14rd"/>
</dbReference>
<reference evidence="9" key="1">
    <citation type="submission" date="2024-06" db="EMBL/GenBank/DDBJ databases">
        <authorList>
            <person name="Ryan C."/>
        </authorList>
    </citation>
    <scope>NUCLEOTIDE SEQUENCE [LARGE SCALE GENOMIC DNA]</scope>
</reference>
<dbReference type="PANTHER" id="PTHR31391">
    <property type="entry name" value="B3 DOMAIN-CONTAINING PROTEIN OS11G0197600-RELATED"/>
    <property type="match status" value="1"/>
</dbReference>
<protein>
    <recommendedName>
        <fullName evidence="7">TF-B3 domain-containing protein</fullName>
    </recommendedName>
</protein>